<comment type="catalytic activity">
    <reaction evidence="7 8">
        <text>cytidine(34) in tRNA(Ile2) + L-lysine + ATP = lysidine(34) in tRNA(Ile2) + AMP + diphosphate + H(+)</text>
        <dbReference type="Rhea" id="RHEA:43744"/>
        <dbReference type="Rhea" id="RHEA-COMP:10625"/>
        <dbReference type="Rhea" id="RHEA-COMP:10670"/>
        <dbReference type="ChEBI" id="CHEBI:15378"/>
        <dbReference type="ChEBI" id="CHEBI:30616"/>
        <dbReference type="ChEBI" id="CHEBI:32551"/>
        <dbReference type="ChEBI" id="CHEBI:33019"/>
        <dbReference type="ChEBI" id="CHEBI:82748"/>
        <dbReference type="ChEBI" id="CHEBI:83665"/>
        <dbReference type="ChEBI" id="CHEBI:456215"/>
        <dbReference type="EC" id="6.3.4.19"/>
    </reaction>
</comment>
<dbReference type="SMART" id="SM00977">
    <property type="entry name" value="TilS_C"/>
    <property type="match status" value="1"/>
</dbReference>
<gene>
    <name evidence="8 10" type="primary">tilS</name>
    <name evidence="10" type="ORF">H9Q79_11260</name>
</gene>
<comment type="similarity">
    <text evidence="8">Belongs to the tRNA(Ile)-lysidine synthase family.</text>
</comment>
<keyword evidence="4 8" id="KW-0819">tRNA processing</keyword>
<proteinExistence type="inferred from homology"/>
<dbReference type="RefSeq" id="WP_249328316.1">
    <property type="nucleotide sequence ID" value="NZ_CP060635.1"/>
</dbReference>
<evidence type="ECO:0000256" key="3">
    <source>
        <dbReference type="ARBA" id="ARBA00022598"/>
    </source>
</evidence>
<dbReference type="AlphaFoldDB" id="A0A7G9G9M3"/>
<evidence type="ECO:0000256" key="6">
    <source>
        <dbReference type="ARBA" id="ARBA00022840"/>
    </source>
</evidence>
<dbReference type="EC" id="6.3.4.19" evidence="8"/>
<keyword evidence="11" id="KW-1185">Reference proteome</keyword>
<dbReference type="GO" id="GO:0006400">
    <property type="term" value="P:tRNA modification"/>
    <property type="evidence" value="ECO:0007669"/>
    <property type="project" value="UniProtKB-UniRule"/>
</dbReference>
<dbReference type="InterPro" id="IPR011063">
    <property type="entry name" value="TilS/TtcA_N"/>
</dbReference>
<dbReference type="EMBL" id="CP060635">
    <property type="protein sequence ID" value="QNM07505.1"/>
    <property type="molecule type" value="Genomic_DNA"/>
</dbReference>
<keyword evidence="2 8" id="KW-0963">Cytoplasm</keyword>
<dbReference type="InterPro" id="IPR014729">
    <property type="entry name" value="Rossmann-like_a/b/a_fold"/>
</dbReference>
<comment type="function">
    <text evidence="8">Ligates lysine onto the cytidine present at position 34 of the AUA codon-specific tRNA(Ile) that contains the anticodon CAU, in an ATP-dependent manner. Cytidine is converted to lysidine, thus changing the amino acid specificity of the tRNA from methionine to isoleucine.</text>
</comment>
<dbReference type="GO" id="GO:0005737">
    <property type="term" value="C:cytoplasm"/>
    <property type="evidence" value="ECO:0007669"/>
    <property type="project" value="UniProtKB-SubCell"/>
</dbReference>
<organism evidence="10 11">
    <name type="scientific">Wansuia hejianensis</name>
    <dbReference type="NCBI Taxonomy" id="2763667"/>
    <lineage>
        <taxon>Bacteria</taxon>
        <taxon>Bacillati</taxon>
        <taxon>Bacillota</taxon>
        <taxon>Clostridia</taxon>
        <taxon>Lachnospirales</taxon>
        <taxon>Lachnospiraceae</taxon>
        <taxon>Wansuia</taxon>
    </lineage>
</organism>
<feature type="domain" description="Lysidine-tRNA(Ile) synthetase C-terminal" evidence="9">
    <location>
        <begin position="386"/>
        <end position="458"/>
    </location>
</feature>
<dbReference type="GO" id="GO:0032267">
    <property type="term" value="F:tRNA(Ile)-lysidine synthase activity"/>
    <property type="evidence" value="ECO:0007669"/>
    <property type="project" value="UniProtKB-EC"/>
</dbReference>
<reference evidence="10 11" key="1">
    <citation type="submission" date="2020-08" db="EMBL/GenBank/DDBJ databases">
        <authorList>
            <person name="Liu C."/>
            <person name="Sun Q."/>
        </authorList>
    </citation>
    <scope>NUCLEOTIDE SEQUENCE [LARGE SCALE GENOMIC DNA]</scope>
    <source>
        <strain evidence="10 11">NSJ-29</strain>
    </source>
</reference>
<evidence type="ECO:0000256" key="5">
    <source>
        <dbReference type="ARBA" id="ARBA00022741"/>
    </source>
</evidence>
<evidence type="ECO:0000256" key="7">
    <source>
        <dbReference type="ARBA" id="ARBA00048539"/>
    </source>
</evidence>
<dbReference type="Proteomes" id="UP000515860">
    <property type="component" value="Chromosome"/>
</dbReference>
<evidence type="ECO:0000313" key="11">
    <source>
        <dbReference type="Proteomes" id="UP000515860"/>
    </source>
</evidence>
<dbReference type="InterPro" id="IPR012796">
    <property type="entry name" value="Lysidine-tRNA-synth_C"/>
</dbReference>
<dbReference type="Pfam" id="PF11734">
    <property type="entry name" value="TilS_C"/>
    <property type="match status" value="1"/>
</dbReference>
<evidence type="ECO:0000256" key="4">
    <source>
        <dbReference type="ARBA" id="ARBA00022694"/>
    </source>
</evidence>
<dbReference type="SUPFAM" id="SSF52402">
    <property type="entry name" value="Adenine nucleotide alpha hydrolases-like"/>
    <property type="match status" value="1"/>
</dbReference>
<dbReference type="KEGG" id="whj:H9Q79_11260"/>
<dbReference type="Pfam" id="PF01171">
    <property type="entry name" value="ATP_bind_3"/>
    <property type="match status" value="1"/>
</dbReference>
<keyword evidence="6 8" id="KW-0067">ATP-binding</keyword>
<dbReference type="Gene3D" id="3.40.50.620">
    <property type="entry name" value="HUPs"/>
    <property type="match status" value="1"/>
</dbReference>
<name>A0A7G9G9M3_9FIRM</name>
<dbReference type="InterPro" id="IPR012094">
    <property type="entry name" value="tRNA_Ile_lys_synt"/>
</dbReference>
<feature type="binding site" evidence="8">
    <location>
        <begin position="26"/>
        <end position="31"/>
    </location>
    <ligand>
        <name>ATP</name>
        <dbReference type="ChEBI" id="CHEBI:30616"/>
    </ligand>
</feature>
<dbReference type="GO" id="GO:0005524">
    <property type="term" value="F:ATP binding"/>
    <property type="evidence" value="ECO:0007669"/>
    <property type="project" value="UniProtKB-UniRule"/>
</dbReference>
<accession>A0A7G9G9M3</accession>
<dbReference type="HAMAP" id="MF_01161">
    <property type="entry name" value="tRNA_Ile_lys_synt"/>
    <property type="match status" value="1"/>
</dbReference>
<comment type="subcellular location">
    <subcellularLocation>
        <location evidence="1 8">Cytoplasm</location>
    </subcellularLocation>
</comment>
<dbReference type="PANTHER" id="PTHR43033">
    <property type="entry name" value="TRNA(ILE)-LYSIDINE SYNTHASE-RELATED"/>
    <property type="match status" value="1"/>
</dbReference>
<evidence type="ECO:0000256" key="2">
    <source>
        <dbReference type="ARBA" id="ARBA00022490"/>
    </source>
</evidence>
<dbReference type="CDD" id="cd01992">
    <property type="entry name" value="TilS_N"/>
    <property type="match status" value="1"/>
</dbReference>
<keyword evidence="3 8" id="KW-0436">Ligase</keyword>
<evidence type="ECO:0000259" key="9">
    <source>
        <dbReference type="SMART" id="SM00977"/>
    </source>
</evidence>
<dbReference type="NCBIfam" id="TIGR02433">
    <property type="entry name" value="lysidine_TilS_C"/>
    <property type="match status" value="1"/>
</dbReference>
<dbReference type="NCBIfam" id="TIGR02432">
    <property type="entry name" value="lysidine_TilS_N"/>
    <property type="match status" value="1"/>
</dbReference>
<dbReference type="PANTHER" id="PTHR43033:SF1">
    <property type="entry name" value="TRNA(ILE)-LYSIDINE SYNTHASE-RELATED"/>
    <property type="match status" value="1"/>
</dbReference>
<sequence>MKKRILDYMNQYQMTAPGDVVCIGLSGGADSVYLLLALQELAEKLSLRLQAVHVNHGLRGEESDGDQAFVEQLCRERGIPLFVYARPVAELAAENHMGLEEAGRMVRRQAYQECLERRGATKIALAHHQNDMAETLLFHLARGTSLPGMAAIRPVNGAIIRPLLCISREEIEHDLNNRGIVWRTDSTNLEDDYTRNSIRHQMIPYLERRVNVQTVRHMAEAAGDLEAAGHFLREEALKRMKELVLDQGNRLMILEGLLGEPEILQGYMILECLQRLAGARKNLTRSHVSMVRGLMSMQTGKRICLPYGITGIRDYRGVCLKAGGGAGPKKPEPVPLPEGLVPVGSSARFCFGEYEAVCGIYERNGEKIPEKAYTKWLDYDKIKNSLVIRTRKQGDFLVIDKNGGRKKLKDYMIDQKIPRQERDSIPLLASGPEIFWVAGHRISESCKIDNNTRHVLHIQITGGNTHE</sequence>
<comment type="domain">
    <text evidence="8">The N-terminal region contains the highly conserved SGGXDS motif, predicted to be a P-loop motif involved in ATP binding.</text>
</comment>
<evidence type="ECO:0000256" key="8">
    <source>
        <dbReference type="HAMAP-Rule" id="MF_01161"/>
    </source>
</evidence>
<evidence type="ECO:0000256" key="1">
    <source>
        <dbReference type="ARBA" id="ARBA00004496"/>
    </source>
</evidence>
<keyword evidence="5 8" id="KW-0547">Nucleotide-binding</keyword>
<dbReference type="InterPro" id="IPR012795">
    <property type="entry name" value="tRNA_Ile_lys_synt_N"/>
</dbReference>
<evidence type="ECO:0000313" key="10">
    <source>
        <dbReference type="EMBL" id="QNM07505.1"/>
    </source>
</evidence>
<dbReference type="SUPFAM" id="SSF56037">
    <property type="entry name" value="PheT/TilS domain"/>
    <property type="match status" value="1"/>
</dbReference>
<protein>
    <recommendedName>
        <fullName evidence="8">tRNA(Ile)-lysidine synthase</fullName>
        <ecNumber evidence="8">6.3.4.19</ecNumber>
    </recommendedName>
    <alternativeName>
        <fullName evidence="8">tRNA(Ile)-2-lysyl-cytidine synthase</fullName>
    </alternativeName>
    <alternativeName>
        <fullName evidence="8">tRNA(Ile)-lysidine synthetase</fullName>
    </alternativeName>
</protein>